<reference evidence="8" key="2">
    <citation type="journal article" date="2021" name="PeerJ">
        <title>Extensive microbial diversity within the chicken gut microbiome revealed by metagenomics and culture.</title>
        <authorList>
            <person name="Gilroy R."/>
            <person name="Ravi A."/>
            <person name="Getino M."/>
            <person name="Pursley I."/>
            <person name="Horton D.L."/>
            <person name="Alikhan N.F."/>
            <person name="Baker D."/>
            <person name="Gharbi K."/>
            <person name="Hall N."/>
            <person name="Watson M."/>
            <person name="Adriaenssens E.M."/>
            <person name="Foster-Nyarko E."/>
            <person name="Jarju S."/>
            <person name="Secka A."/>
            <person name="Antonio M."/>
            <person name="Oren A."/>
            <person name="Chaudhuri R.R."/>
            <person name="La Ragione R."/>
            <person name="Hildebrand F."/>
            <person name="Pallen M.J."/>
        </authorList>
    </citation>
    <scope>NUCLEOTIDE SEQUENCE</scope>
    <source>
        <strain evidence="8">ChiGjej1B1-24693</strain>
    </source>
</reference>
<dbReference type="InterPro" id="IPR011006">
    <property type="entry name" value="CheY-like_superfamily"/>
</dbReference>
<dbReference type="CDD" id="cd17535">
    <property type="entry name" value="REC_NarL-like"/>
    <property type="match status" value="1"/>
</dbReference>
<dbReference type="PROSITE" id="PS50110">
    <property type="entry name" value="RESPONSE_REGULATORY"/>
    <property type="match status" value="1"/>
</dbReference>
<dbReference type="PROSITE" id="PS00622">
    <property type="entry name" value="HTH_LUXR_1"/>
    <property type="match status" value="1"/>
</dbReference>
<protein>
    <submittedName>
        <fullName evidence="8">Response regulator transcription factor</fullName>
    </submittedName>
</protein>
<dbReference type="InterPro" id="IPR039420">
    <property type="entry name" value="WalR-like"/>
</dbReference>
<dbReference type="CDD" id="cd06170">
    <property type="entry name" value="LuxR_C_like"/>
    <property type="match status" value="1"/>
</dbReference>
<dbReference type="PROSITE" id="PS50043">
    <property type="entry name" value="HTH_LUXR_2"/>
    <property type="match status" value="1"/>
</dbReference>
<dbReference type="Pfam" id="PF00196">
    <property type="entry name" value="GerE"/>
    <property type="match status" value="1"/>
</dbReference>
<dbReference type="GO" id="GO:0003677">
    <property type="term" value="F:DNA binding"/>
    <property type="evidence" value="ECO:0007669"/>
    <property type="project" value="UniProtKB-KW"/>
</dbReference>
<gene>
    <name evidence="8" type="ORF">IAA98_14110</name>
</gene>
<evidence type="ECO:0000256" key="4">
    <source>
        <dbReference type="ARBA" id="ARBA00023163"/>
    </source>
</evidence>
<feature type="domain" description="HTH luxR-type" evidence="6">
    <location>
        <begin position="147"/>
        <end position="212"/>
    </location>
</feature>
<evidence type="ECO:0000256" key="1">
    <source>
        <dbReference type="ARBA" id="ARBA00022553"/>
    </source>
</evidence>
<dbReference type="AlphaFoldDB" id="A0A9D1KPC6"/>
<sequence length="218" mass="22895">MIRVVMVDDDPLVRTGLGMIIGGDPDIEVVGEAADGEQGLTVIADTAPDVVLLDLRMPVRDGLSVLAELAERKDSPAVVVLTTFNTDAHVLQALGDRAAGFLLKDSEPSAIIAGIHAAHRGEPVLSPEVASTVIGAATRQAPVDRAVAEQAATLTDREREVAVLMARGRTNAEIAETLYLSVATVKANLTRIFDKLAVDNRVSAAMAVRDAGLLDQSD</sequence>
<keyword evidence="4" id="KW-0804">Transcription</keyword>
<keyword evidence="2" id="KW-0805">Transcription regulation</keyword>
<keyword evidence="3" id="KW-0238">DNA-binding</keyword>
<organism evidence="8 9">
    <name type="scientific">Candidatus Avipropionibacterium avicola</name>
    <dbReference type="NCBI Taxonomy" id="2840701"/>
    <lineage>
        <taxon>Bacteria</taxon>
        <taxon>Bacillati</taxon>
        <taxon>Actinomycetota</taxon>
        <taxon>Actinomycetes</taxon>
        <taxon>Propionibacteriales</taxon>
        <taxon>Propionibacteriaceae</taxon>
        <taxon>Propionibacteriaceae incertae sedis</taxon>
        <taxon>Candidatus Avipropionibacterium</taxon>
    </lineage>
</organism>
<dbReference type="Pfam" id="PF00072">
    <property type="entry name" value="Response_reg"/>
    <property type="match status" value="1"/>
</dbReference>
<dbReference type="InterPro" id="IPR000792">
    <property type="entry name" value="Tscrpt_reg_LuxR_C"/>
</dbReference>
<dbReference type="SUPFAM" id="SSF52172">
    <property type="entry name" value="CheY-like"/>
    <property type="match status" value="1"/>
</dbReference>
<evidence type="ECO:0000256" key="3">
    <source>
        <dbReference type="ARBA" id="ARBA00023125"/>
    </source>
</evidence>
<dbReference type="GO" id="GO:0000160">
    <property type="term" value="P:phosphorelay signal transduction system"/>
    <property type="evidence" value="ECO:0007669"/>
    <property type="project" value="InterPro"/>
</dbReference>
<dbReference type="PANTHER" id="PTHR43214">
    <property type="entry name" value="TWO-COMPONENT RESPONSE REGULATOR"/>
    <property type="match status" value="1"/>
</dbReference>
<dbReference type="PRINTS" id="PR00038">
    <property type="entry name" value="HTHLUXR"/>
</dbReference>
<dbReference type="PANTHER" id="PTHR43214:SF24">
    <property type="entry name" value="TRANSCRIPTIONAL REGULATORY PROTEIN NARL-RELATED"/>
    <property type="match status" value="1"/>
</dbReference>
<proteinExistence type="predicted"/>
<evidence type="ECO:0000313" key="8">
    <source>
        <dbReference type="EMBL" id="HIT76712.1"/>
    </source>
</evidence>
<keyword evidence="1 5" id="KW-0597">Phosphoprotein</keyword>
<dbReference type="InterPro" id="IPR001789">
    <property type="entry name" value="Sig_transdc_resp-reg_receiver"/>
</dbReference>
<dbReference type="GO" id="GO:0006355">
    <property type="term" value="P:regulation of DNA-templated transcription"/>
    <property type="evidence" value="ECO:0007669"/>
    <property type="project" value="InterPro"/>
</dbReference>
<dbReference type="InterPro" id="IPR016032">
    <property type="entry name" value="Sig_transdc_resp-reg_C-effctor"/>
</dbReference>
<evidence type="ECO:0000259" key="6">
    <source>
        <dbReference type="PROSITE" id="PS50043"/>
    </source>
</evidence>
<dbReference type="Proteomes" id="UP000886842">
    <property type="component" value="Unassembled WGS sequence"/>
</dbReference>
<evidence type="ECO:0000313" key="9">
    <source>
        <dbReference type="Proteomes" id="UP000886842"/>
    </source>
</evidence>
<dbReference type="SUPFAM" id="SSF46894">
    <property type="entry name" value="C-terminal effector domain of the bipartite response regulators"/>
    <property type="match status" value="1"/>
</dbReference>
<dbReference type="SMART" id="SM00421">
    <property type="entry name" value="HTH_LUXR"/>
    <property type="match status" value="1"/>
</dbReference>
<evidence type="ECO:0000256" key="5">
    <source>
        <dbReference type="PROSITE-ProRule" id="PRU00169"/>
    </source>
</evidence>
<dbReference type="Gene3D" id="3.40.50.2300">
    <property type="match status" value="1"/>
</dbReference>
<feature type="modified residue" description="4-aspartylphosphate" evidence="5">
    <location>
        <position position="54"/>
    </location>
</feature>
<reference evidence="8" key="1">
    <citation type="submission" date="2020-10" db="EMBL/GenBank/DDBJ databases">
        <authorList>
            <person name="Gilroy R."/>
        </authorList>
    </citation>
    <scope>NUCLEOTIDE SEQUENCE</scope>
    <source>
        <strain evidence="8">ChiGjej1B1-24693</strain>
    </source>
</reference>
<dbReference type="InterPro" id="IPR058245">
    <property type="entry name" value="NreC/VraR/RcsB-like_REC"/>
</dbReference>
<name>A0A9D1KPC6_9ACTN</name>
<dbReference type="SMART" id="SM00448">
    <property type="entry name" value="REC"/>
    <property type="match status" value="1"/>
</dbReference>
<evidence type="ECO:0000259" key="7">
    <source>
        <dbReference type="PROSITE" id="PS50110"/>
    </source>
</evidence>
<feature type="domain" description="Response regulatory" evidence="7">
    <location>
        <begin position="3"/>
        <end position="119"/>
    </location>
</feature>
<accession>A0A9D1KPC6</accession>
<comment type="caution">
    <text evidence="8">The sequence shown here is derived from an EMBL/GenBank/DDBJ whole genome shotgun (WGS) entry which is preliminary data.</text>
</comment>
<evidence type="ECO:0000256" key="2">
    <source>
        <dbReference type="ARBA" id="ARBA00023015"/>
    </source>
</evidence>
<dbReference type="EMBL" id="DVLP01000412">
    <property type="protein sequence ID" value="HIT76712.1"/>
    <property type="molecule type" value="Genomic_DNA"/>
</dbReference>